<evidence type="ECO:0000259" key="4">
    <source>
        <dbReference type="PROSITE" id="PS51228"/>
    </source>
</evidence>
<accession>A0A2G5CPM2</accession>
<dbReference type="AlphaFoldDB" id="A0A2G5CPM2"/>
<gene>
    <name evidence="5" type="ORF">AQUCO_04200115v1</name>
</gene>
<dbReference type="GO" id="GO:0006631">
    <property type="term" value="P:fatty acid metabolic process"/>
    <property type="evidence" value="ECO:0007669"/>
    <property type="project" value="TreeGrafter"/>
</dbReference>
<dbReference type="EMBL" id="KZ305059">
    <property type="protein sequence ID" value="PIA33134.1"/>
    <property type="molecule type" value="Genomic_DNA"/>
</dbReference>
<comment type="similarity">
    <text evidence="1">Belongs to the ACBP family.</text>
</comment>
<dbReference type="GO" id="GO:0000062">
    <property type="term" value="F:fatty-acyl-CoA binding"/>
    <property type="evidence" value="ECO:0007669"/>
    <property type="project" value="InterPro"/>
</dbReference>
<proteinExistence type="inferred from homology"/>
<dbReference type="PANTHER" id="PTHR23310:SF105">
    <property type="entry name" value="ACYL-COA-BINDING DOMAIN-CONTAINING PROTEIN 5"/>
    <property type="match status" value="1"/>
</dbReference>
<sequence length="350" mass="39459">MMVFMLEFFFTASLSFCLAYLFAKLVTMVSVGGEKEDGFVSRSNKEKEDIDDLDDGYVLKQVELINKDLEVEKKVEKVLKIHKSMDSELSLLLNEEQIEKPQIVGFKEEEDKEENLIDQIFEKDEQVSAIELNLEKKEDILLERDELTIEVAGTASCQGNQEFDVKLEEKDEEKAEEKVFSEDEDWEGIEKSEVEKVFSSASKFVTCGENNELVSKLGDDVRMQLYGLHKVAMEGPCHQSPPLALKVFSRAKWNSWQQLGNMTPEVAMEQYVNLLSNGIPGWMGENVEVESLLQSTSSHEQDRNNVAPEAEGSRTAAHDTLSTLHKPSSSNERKPAEFQSVGAGSDVKSL</sequence>
<feature type="region of interest" description="Disordered" evidence="3">
    <location>
        <begin position="293"/>
        <end position="350"/>
    </location>
</feature>
<organism evidence="5 6">
    <name type="scientific">Aquilegia coerulea</name>
    <name type="common">Rocky mountain columbine</name>
    <dbReference type="NCBI Taxonomy" id="218851"/>
    <lineage>
        <taxon>Eukaryota</taxon>
        <taxon>Viridiplantae</taxon>
        <taxon>Streptophyta</taxon>
        <taxon>Embryophyta</taxon>
        <taxon>Tracheophyta</taxon>
        <taxon>Spermatophyta</taxon>
        <taxon>Magnoliopsida</taxon>
        <taxon>Ranunculales</taxon>
        <taxon>Ranunculaceae</taxon>
        <taxon>Thalictroideae</taxon>
        <taxon>Aquilegia</taxon>
    </lineage>
</organism>
<name>A0A2G5CPM2_AQUCA</name>
<dbReference type="Pfam" id="PF00887">
    <property type="entry name" value="ACBP"/>
    <property type="match status" value="1"/>
</dbReference>
<evidence type="ECO:0000256" key="3">
    <source>
        <dbReference type="SAM" id="MobiDB-lite"/>
    </source>
</evidence>
<evidence type="ECO:0000313" key="5">
    <source>
        <dbReference type="EMBL" id="PIA33130.1"/>
    </source>
</evidence>
<dbReference type="FunCoup" id="A0A2G5CPM2">
    <property type="interactions" value="131"/>
</dbReference>
<keyword evidence="6" id="KW-1185">Reference proteome</keyword>
<dbReference type="Proteomes" id="UP000230069">
    <property type="component" value="Unassembled WGS sequence"/>
</dbReference>
<dbReference type="PANTHER" id="PTHR23310">
    <property type="entry name" value="ACYL-COA-BINDING PROTEIN, ACBP"/>
    <property type="match status" value="1"/>
</dbReference>
<dbReference type="SUPFAM" id="SSF47027">
    <property type="entry name" value="Acyl-CoA binding protein"/>
    <property type="match status" value="1"/>
</dbReference>
<dbReference type="STRING" id="218851.A0A2G5CPM2"/>
<dbReference type="InterPro" id="IPR000582">
    <property type="entry name" value="Acyl-CoA-binding_protein"/>
</dbReference>
<dbReference type="Gene3D" id="1.20.80.10">
    <property type="match status" value="1"/>
</dbReference>
<keyword evidence="2" id="KW-0446">Lipid-binding</keyword>
<dbReference type="InterPro" id="IPR014352">
    <property type="entry name" value="FERM/acyl-CoA-bd_prot_sf"/>
</dbReference>
<dbReference type="OrthoDB" id="71307at2759"/>
<reference evidence="5 6" key="1">
    <citation type="submission" date="2017-09" db="EMBL/GenBank/DDBJ databases">
        <title>WGS assembly of Aquilegia coerulea Goldsmith.</title>
        <authorList>
            <person name="Hodges S."/>
            <person name="Kramer E."/>
            <person name="Nordborg M."/>
            <person name="Tomkins J."/>
            <person name="Borevitz J."/>
            <person name="Derieg N."/>
            <person name="Yan J."/>
            <person name="Mihaltcheva S."/>
            <person name="Hayes R.D."/>
            <person name="Rokhsar D."/>
        </authorList>
    </citation>
    <scope>NUCLEOTIDE SEQUENCE [LARGE SCALE GENOMIC DNA]</scope>
    <source>
        <strain evidence="6">cv. Goldsmith</strain>
    </source>
</reference>
<evidence type="ECO:0000256" key="1">
    <source>
        <dbReference type="ARBA" id="ARBA00005567"/>
    </source>
</evidence>
<evidence type="ECO:0000256" key="2">
    <source>
        <dbReference type="ARBA" id="ARBA00023121"/>
    </source>
</evidence>
<dbReference type="EMBL" id="KZ305059">
    <property type="protein sequence ID" value="PIA33130.1"/>
    <property type="molecule type" value="Genomic_DNA"/>
</dbReference>
<protein>
    <recommendedName>
        <fullName evidence="4">ACB domain-containing protein</fullName>
    </recommendedName>
</protein>
<evidence type="ECO:0000313" key="6">
    <source>
        <dbReference type="Proteomes" id="UP000230069"/>
    </source>
</evidence>
<dbReference type="PROSITE" id="PS51228">
    <property type="entry name" value="ACB_2"/>
    <property type="match status" value="1"/>
</dbReference>
<feature type="compositionally biased region" description="Polar residues" evidence="3">
    <location>
        <begin position="320"/>
        <end position="330"/>
    </location>
</feature>
<feature type="domain" description="ACB" evidence="4">
    <location>
        <begin position="194"/>
        <end position="284"/>
    </location>
</feature>
<dbReference type="InterPro" id="IPR035984">
    <property type="entry name" value="Acyl-CoA-binding_sf"/>
</dbReference>